<proteinExistence type="predicted"/>
<gene>
    <name evidence="3" type="ORF">A3H78_04130</name>
</gene>
<dbReference type="PANTHER" id="PTHR30290">
    <property type="entry name" value="PERIPLASMIC BINDING COMPONENT OF ABC TRANSPORTER"/>
    <property type="match status" value="1"/>
</dbReference>
<keyword evidence="1" id="KW-0812">Transmembrane</keyword>
<protein>
    <recommendedName>
        <fullName evidence="2">Solute-binding protein family 5 domain-containing protein</fullName>
    </recommendedName>
</protein>
<evidence type="ECO:0000256" key="1">
    <source>
        <dbReference type="SAM" id="Phobius"/>
    </source>
</evidence>
<dbReference type="InterPro" id="IPR030678">
    <property type="entry name" value="Peptide/Ni-bd"/>
</dbReference>
<feature type="domain" description="Solute-binding protein family 5" evidence="2">
    <location>
        <begin position="90"/>
        <end position="394"/>
    </location>
</feature>
<dbReference type="Gene3D" id="3.90.76.10">
    <property type="entry name" value="Dipeptide-binding Protein, Domain 1"/>
    <property type="match status" value="1"/>
</dbReference>
<dbReference type="InterPro" id="IPR039424">
    <property type="entry name" value="SBP_5"/>
</dbReference>
<keyword evidence="1" id="KW-1133">Transmembrane helix</keyword>
<evidence type="ECO:0000313" key="3">
    <source>
        <dbReference type="EMBL" id="OGK52922.1"/>
    </source>
</evidence>
<keyword evidence="1" id="KW-0472">Membrane</keyword>
<dbReference type="GO" id="GO:1904680">
    <property type="term" value="F:peptide transmembrane transporter activity"/>
    <property type="evidence" value="ECO:0007669"/>
    <property type="project" value="TreeGrafter"/>
</dbReference>
<reference evidence="3 4" key="1">
    <citation type="journal article" date="2016" name="Nat. Commun.">
        <title>Thousands of microbial genomes shed light on interconnected biogeochemical processes in an aquifer system.</title>
        <authorList>
            <person name="Anantharaman K."/>
            <person name="Brown C.T."/>
            <person name="Hug L.A."/>
            <person name="Sharon I."/>
            <person name="Castelle C.J."/>
            <person name="Probst A.J."/>
            <person name="Thomas B.C."/>
            <person name="Singh A."/>
            <person name="Wilkins M.J."/>
            <person name="Karaoz U."/>
            <person name="Brodie E.L."/>
            <person name="Williams K.H."/>
            <person name="Hubbard S.S."/>
            <person name="Banfield J.F."/>
        </authorList>
    </citation>
    <scope>NUCLEOTIDE SEQUENCE [LARGE SCALE GENOMIC DNA]</scope>
</reference>
<dbReference type="SUPFAM" id="SSF53850">
    <property type="entry name" value="Periplasmic binding protein-like II"/>
    <property type="match status" value="1"/>
</dbReference>
<dbReference type="Gene3D" id="3.10.105.10">
    <property type="entry name" value="Dipeptide-binding Protein, Domain 3"/>
    <property type="match status" value="1"/>
</dbReference>
<dbReference type="InterPro" id="IPR000914">
    <property type="entry name" value="SBP_5_dom"/>
</dbReference>
<dbReference type="GO" id="GO:0015833">
    <property type="term" value="P:peptide transport"/>
    <property type="evidence" value="ECO:0007669"/>
    <property type="project" value="TreeGrafter"/>
</dbReference>
<dbReference type="AlphaFoldDB" id="A0A1F7JBE4"/>
<comment type="caution">
    <text evidence="3">The sequence shown here is derived from an EMBL/GenBank/DDBJ whole genome shotgun (WGS) entry which is preliminary data.</text>
</comment>
<dbReference type="EMBL" id="MGAV01000028">
    <property type="protein sequence ID" value="OGK52922.1"/>
    <property type="molecule type" value="Genomic_DNA"/>
</dbReference>
<dbReference type="Pfam" id="PF00496">
    <property type="entry name" value="SBP_bac_5"/>
    <property type="match status" value="1"/>
</dbReference>
<organism evidence="3 4">
    <name type="scientific">Candidatus Roizmanbacteria bacterium RIFCSPLOWO2_02_FULL_36_11</name>
    <dbReference type="NCBI Taxonomy" id="1802071"/>
    <lineage>
        <taxon>Bacteria</taxon>
        <taxon>Candidatus Roizmaniibacteriota</taxon>
    </lineage>
</organism>
<evidence type="ECO:0000259" key="2">
    <source>
        <dbReference type="Pfam" id="PF00496"/>
    </source>
</evidence>
<feature type="transmembrane region" description="Helical" evidence="1">
    <location>
        <begin position="23"/>
        <end position="41"/>
    </location>
</feature>
<evidence type="ECO:0000313" key="4">
    <source>
        <dbReference type="Proteomes" id="UP000177418"/>
    </source>
</evidence>
<dbReference type="GO" id="GO:0043190">
    <property type="term" value="C:ATP-binding cassette (ABC) transporter complex"/>
    <property type="evidence" value="ECO:0007669"/>
    <property type="project" value="InterPro"/>
</dbReference>
<dbReference type="CDD" id="cd00995">
    <property type="entry name" value="PBP2_NikA_DppA_OppA_like"/>
    <property type="match status" value="1"/>
</dbReference>
<dbReference type="PIRSF" id="PIRSF002741">
    <property type="entry name" value="MppA"/>
    <property type="match status" value="1"/>
</dbReference>
<dbReference type="Gene3D" id="3.40.190.10">
    <property type="entry name" value="Periplasmic binding protein-like II"/>
    <property type="match status" value="1"/>
</dbReference>
<accession>A0A1F7JBE4</accession>
<dbReference type="GO" id="GO:0042597">
    <property type="term" value="C:periplasmic space"/>
    <property type="evidence" value="ECO:0007669"/>
    <property type="project" value="UniProtKB-ARBA"/>
</dbReference>
<sequence length="452" mass="53107">MNLIHKKARYYYWLVASFISKKWVYLIVSAVLSFFFISFFINSYPVINSLFLKKKVTVGILGKYSLQYLPLEITTLVSSPLVAASEKGDLTPVLANQWELYNDNKTYRFHLKTNLYWDNGKKFTTKDLNFNFEGIETKVIDDNTIDFYLNQPLSIFPAYLSKPVIKYPLLGIGGLYQAQSYNLKSKYYVTEINLYPNKKDLPYKTFKFYDNENDLIIAFKKGEITEFQTYKKNLADKFRNWKNINYQNRTDFSQIMTLFINTQSNKLNSKDLRKALTYAIPNFSDVGVRSVGPISPLSWAYDDKLKAYTRDKEKAKKMVSDEISATESAELNFYTFFDYINIAERLKSELEDIGFKINLHILSYIPPEFDMLLTLWNPPIDPDQYYFWHSTQTNQNITNLKNVKIDKLLEDGRKVTNIEQRKQIYVDLQKVIADEVPAIFLYYPYSYTVSRK</sequence>
<dbReference type="PANTHER" id="PTHR30290:SF81">
    <property type="entry name" value="OLIGOPEPTIDE-BINDING PROTEIN OPPA"/>
    <property type="match status" value="1"/>
</dbReference>
<dbReference type="Proteomes" id="UP000177418">
    <property type="component" value="Unassembled WGS sequence"/>
</dbReference>
<name>A0A1F7JBE4_9BACT</name>